<accession>A0A165UTQ4</accession>
<evidence type="ECO:0000313" key="2">
    <source>
        <dbReference type="Proteomes" id="UP000076761"/>
    </source>
</evidence>
<name>A0A165UTQ4_9AGAM</name>
<dbReference type="InterPro" id="IPR023213">
    <property type="entry name" value="CAT-like_dom_sf"/>
</dbReference>
<gene>
    <name evidence="1" type="ORF">NEOLEDRAFT_769391</name>
</gene>
<dbReference type="EMBL" id="KV425556">
    <property type="protein sequence ID" value="KZT28689.1"/>
    <property type="molecule type" value="Genomic_DNA"/>
</dbReference>
<sequence>MLHEGGVYPKSILCHLLIRSSGIHLFLHGTHAILDGRPTLAAMNDLFQSISDPSAGLASNDLSWGSEIVNLPPGPVSSTGGTQSGAETEVPHLIWDICDMMDRSRPPEAPTPPRQVIENQGLSVRAFGIIREDDFQKIRGILKANGLTVTVLIEAAFATAILVSKKACNQLEEDSHITFDCTMIALNKYFTPLHTGIHMISALSYVPVIAEYKNLLAHSSPVDALFDIMNQLKAQYRKWVESPRLPHLSYQWILPERSNPNSMVMSNIGIVEDFLPLKYPAISDKPVVELLDMFVGHRPANFLHPIFHSWTFKGDLHLQISGSDIWNKADHQSLINNAIFLCNALCT</sequence>
<evidence type="ECO:0008006" key="3">
    <source>
        <dbReference type="Google" id="ProtNLM"/>
    </source>
</evidence>
<dbReference type="OrthoDB" id="2548233at2759"/>
<protein>
    <recommendedName>
        <fullName evidence="3">Condensation domain-containing protein</fullName>
    </recommendedName>
</protein>
<dbReference type="Gene3D" id="3.30.559.30">
    <property type="entry name" value="Nonribosomal peptide synthetase, condensation domain"/>
    <property type="match status" value="1"/>
</dbReference>
<keyword evidence="2" id="KW-1185">Reference proteome</keyword>
<dbReference type="Proteomes" id="UP000076761">
    <property type="component" value="Unassembled WGS sequence"/>
</dbReference>
<reference evidence="1 2" key="1">
    <citation type="journal article" date="2016" name="Mol. Biol. Evol.">
        <title>Comparative Genomics of Early-Diverging Mushroom-Forming Fungi Provides Insights into the Origins of Lignocellulose Decay Capabilities.</title>
        <authorList>
            <person name="Nagy L.G."/>
            <person name="Riley R."/>
            <person name="Tritt A."/>
            <person name="Adam C."/>
            <person name="Daum C."/>
            <person name="Floudas D."/>
            <person name="Sun H."/>
            <person name="Yadav J.S."/>
            <person name="Pangilinan J."/>
            <person name="Larsson K.H."/>
            <person name="Matsuura K."/>
            <person name="Barry K."/>
            <person name="Labutti K."/>
            <person name="Kuo R."/>
            <person name="Ohm R.A."/>
            <person name="Bhattacharya S.S."/>
            <person name="Shirouzu T."/>
            <person name="Yoshinaga Y."/>
            <person name="Martin F.M."/>
            <person name="Grigoriev I.V."/>
            <person name="Hibbett D.S."/>
        </authorList>
    </citation>
    <scope>NUCLEOTIDE SEQUENCE [LARGE SCALE GENOMIC DNA]</scope>
    <source>
        <strain evidence="1 2">HHB14362 ss-1</strain>
    </source>
</reference>
<evidence type="ECO:0000313" key="1">
    <source>
        <dbReference type="EMBL" id="KZT28689.1"/>
    </source>
</evidence>
<dbReference type="InParanoid" id="A0A165UTQ4"/>
<proteinExistence type="predicted"/>
<dbReference type="AlphaFoldDB" id="A0A165UTQ4"/>
<organism evidence="1 2">
    <name type="scientific">Neolentinus lepideus HHB14362 ss-1</name>
    <dbReference type="NCBI Taxonomy" id="1314782"/>
    <lineage>
        <taxon>Eukaryota</taxon>
        <taxon>Fungi</taxon>
        <taxon>Dikarya</taxon>
        <taxon>Basidiomycota</taxon>
        <taxon>Agaricomycotina</taxon>
        <taxon>Agaricomycetes</taxon>
        <taxon>Gloeophyllales</taxon>
        <taxon>Gloeophyllaceae</taxon>
        <taxon>Neolentinus</taxon>
    </lineage>
</organism>
<dbReference type="Gene3D" id="3.30.559.10">
    <property type="entry name" value="Chloramphenicol acetyltransferase-like domain"/>
    <property type="match status" value="1"/>
</dbReference>